<evidence type="ECO:0000313" key="2">
    <source>
        <dbReference type="Proteomes" id="UP000681027"/>
    </source>
</evidence>
<proteinExistence type="predicted"/>
<keyword evidence="2" id="KW-1185">Reference proteome</keyword>
<name>A0ABS5NZF8_9BACI</name>
<organism evidence="1 2">
    <name type="scientific">Cytobacillus citreus</name>
    <dbReference type="NCBI Taxonomy" id="2833586"/>
    <lineage>
        <taxon>Bacteria</taxon>
        <taxon>Bacillati</taxon>
        <taxon>Bacillota</taxon>
        <taxon>Bacilli</taxon>
        <taxon>Bacillales</taxon>
        <taxon>Bacillaceae</taxon>
        <taxon>Cytobacillus</taxon>
    </lineage>
</organism>
<accession>A0ABS5NZF8</accession>
<sequence>MLAKIKKVKLNTEGKNPVYKVILECPEGKELYIHFDYTHATNTFWPLEVNYDGQHKDAKLAWFTRDVEHMTVEVFLKTISDKINKKYGYDLENKIYEN</sequence>
<dbReference type="RefSeq" id="WP_213104658.1">
    <property type="nucleotide sequence ID" value="NZ_JAGYPM010000009.1"/>
</dbReference>
<evidence type="ECO:0000313" key="1">
    <source>
        <dbReference type="EMBL" id="MBS4193225.1"/>
    </source>
</evidence>
<dbReference type="EMBL" id="JAGYPM010000009">
    <property type="protein sequence ID" value="MBS4193225.1"/>
    <property type="molecule type" value="Genomic_DNA"/>
</dbReference>
<dbReference type="Proteomes" id="UP000681027">
    <property type="component" value="Unassembled WGS sequence"/>
</dbReference>
<gene>
    <name evidence="1" type="ORF">KHA94_24345</name>
</gene>
<reference evidence="1 2" key="1">
    <citation type="submission" date="2021-05" db="EMBL/GenBank/DDBJ databases">
        <title>Novel Bacillus species.</title>
        <authorList>
            <person name="Liu G."/>
        </authorList>
    </citation>
    <scope>NUCLEOTIDE SEQUENCE [LARGE SCALE GENOMIC DNA]</scope>
    <source>
        <strain evidence="1 2">FJAT-49705</strain>
    </source>
</reference>
<protein>
    <submittedName>
        <fullName evidence="1">Uncharacterized protein</fullName>
    </submittedName>
</protein>
<comment type="caution">
    <text evidence="1">The sequence shown here is derived from an EMBL/GenBank/DDBJ whole genome shotgun (WGS) entry which is preliminary data.</text>
</comment>